<sequence length="255" mass="28975">MTKTYRFTLIILLLTSLVGGCSLLEEEDETLNWTAEMFLQAAREQAEGEYWEEAITYYRKLQGRFPYGTFAEQAQLEIAYVYYKSNQRALAIAEASRFIQMHPVHANVDYAYYLKGLAGFKPERGLLSAITGNDPSAHDTGPIRDAFDAYRELVTRFPNSTYAPDANKRLVEIVNVLAMHDVQIARYYHARGAHVAALNRAKQVLETYQTSSAVEHALAVMIKAYKEMGLAELGHDAERVLRLNYPHSSYLPENH</sequence>
<dbReference type="CDD" id="cd15830">
    <property type="entry name" value="BamD"/>
    <property type="match status" value="1"/>
</dbReference>
<evidence type="ECO:0000313" key="5">
    <source>
        <dbReference type="EMBL" id="SVA04125.1"/>
    </source>
</evidence>
<evidence type="ECO:0000256" key="2">
    <source>
        <dbReference type="ARBA" id="ARBA00023136"/>
    </source>
</evidence>
<dbReference type="AlphaFoldDB" id="A0A381SJ93"/>
<dbReference type="HAMAP" id="MF_00922">
    <property type="entry name" value="OM_assembly_BamD"/>
    <property type="match status" value="1"/>
</dbReference>
<keyword evidence="3" id="KW-0998">Cell outer membrane</keyword>
<accession>A0A381SJ93</accession>
<feature type="domain" description="Outer membrane lipoprotein BamD-like" evidence="4">
    <location>
        <begin position="36"/>
        <end position="237"/>
    </location>
</feature>
<organism evidence="5">
    <name type="scientific">marine metagenome</name>
    <dbReference type="NCBI Taxonomy" id="408172"/>
    <lineage>
        <taxon>unclassified sequences</taxon>
        <taxon>metagenomes</taxon>
        <taxon>ecological metagenomes</taxon>
    </lineage>
</organism>
<dbReference type="SUPFAM" id="SSF48452">
    <property type="entry name" value="TPR-like"/>
    <property type="match status" value="1"/>
</dbReference>
<gene>
    <name evidence="5" type="ORF">METZ01_LOCUS56979</name>
</gene>
<evidence type="ECO:0000256" key="3">
    <source>
        <dbReference type="ARBA" id="ARBA00023237"/>
    </source>
</evidence>
<keyword evidence="1" id="KW-0732">Signal</keyword>
<dbReference type="InterPro" id="IPR039565">
    <property type="entry name" value="BamD-like"/>
</dbReference>
<dbReference type="InterPro" id="IPR011990">
    <property type="entry name" value="TPR-like_helical_dom_sf"/>
</dbReference>
<dbReference type="PROSITE" id="PS51257">
    <property type="entry name" value="PROKAR_LIPOPROTEIN"/>
    <property type="match status" value="1"/>
</dbReference>
<protein>
    <recommendedName>
        <fullName evidence="4">Outer membrane lipoprotein BamD-like domain-containing protein</fullName>
    </recommendedName>
</protein>
<proteinExistence type="inferred from homology"/>
<dbReference type="EMBL" id="UINC01003191">
    <property type="protein sequence ID" value="SVA04125.1"/>
    <property type="molecule type" value="Genomic_DNA"/>
</dbReference>
<dbReference type="Pfam" id="PF13525">
    <property type="entry name" value="YfiO"/>
    <property type="match status" value="1"/>
</dbReference>
<evidence type="ECO:0000256" key="1">
    <source>
        <dbReference type="ARBA" id="ARBA00022729"/>
    </source>
</evidence>
<keyword evidence="2" id="KW-0472">Membrane</keyword>
<reference evidence="5" key="1">
    <citation type="submission" date="2018-05" db="EMBL/GenBank/DDBJ databases">
        <authorList>
            <person name="Lanie J.A."/>
            <person name="Ng W.-L."/>
            <person name="Kazmierczak K.M."/>
            <person name="Andrzejewski T.M."/>
            <person name="Davidsen T.M."/>
            <person name="Wayne K.J."/>
            <person name="Tettelin H."/>
            <person name="Glass J.I."/>
            <person name="Rusch D."/>
            <person name="Podicherti R."/>
            <person name="Tsui H.-C.T."/>
            <person name="Winkler M.E."/>
        </authorList>
    </citation>
    <scope>NUCLEOTIDE SEQUENCE</scope>
</reference>
<dbReference type="NCBIfam" id="TIGR03302">
    <property type="entry name" value="OM_YfiO"/>
    <property type="match status" value="1"/>
</dbReference>
<evidence type="ECO:0000259" key="4">
    <source>
        <dbReference type="Pfam" id="PF13525"/>
    </source>
</evidence>
<dbReference type="Gene3D" id="1.25.40.10">
    <property type="entry name" value="Tetratricopeptide repeat domain"/>
    <property type="match status" value="1"/>
</dbReference>
<name>A0A381SJ93_9ZZZZ</name>
<dbReference type="InterPro" id="IPR017689">
    <property type="entry name" value="BamD"/>
</dbReference>